<dbReference type="PANTHER" id="PTHR45521:SF2">
    <property type="entry name" value="TRANSDUCIN_WD40 REPEAT-LIKE SUPERFAMILY PROTEIN"/>
    <property type="match status" value="1"/>
</dbReference>
<sequence length="597" mass="61968">MPLAVWNVWKGIVTEGPHTPPVALAGKGGEPVLAAWSNKLLQVSLKTTLGPSPPAEGPETSREVVMELQCPAAPNPMPKGKEEKDVPATSTATVLRLSGSGRLLAVVWPHAHTYTIFQQAGAAWEKVESGTATDVVFATSVDRWAVLPPKPASVPEEKKKTPSKGKEAKAAAAAAEAVAAAATALYDNGVVVKELDAASGEVKEIDCQVGSEGGARLVTGLHAGELLGLALQPTQPGAPAGLVLFCWDPLREVGAGLPAPSWLQWDAHGSLCALVYSQHLAVFSTLNGVFQSIGQLELPGVTSVTWHRHQLFIATHTEVHVVYLSDSAILQSMKLAAFMPHAAIVSLPGTNPDDTAALSAFTGAGPAPVKRRIAGPLALLGVWEGALWVLDSHLRMHPMALAHPAVLCACLAAHGNMQVAASKAAAMLRPEMHDTLAGLMAGLGGASHALALPGLSKRMELEMALQAGPEFSGRALLAVDGLAAATASSQAVVSAAAEHVRVSRIPCPSRLEDLSETAPASIPAEVWLHYAGDLLRVIDAAPLGSSSARGAIARLNVAVVGSGHMGHEWVGALLVRLTRAGDMTGMQHILKNLPMSV</sequence>
<reference evidence="1 2" key="1">
    <citation type="journal article" date="2015" name="Genome Biol. Evol.">
        <title>Comparative Genomics of a Bacterivorous Green Alga Reveals Evolutionary Causalities and Consequences of Phago-Mixotrophic Mode of Nutrition.</title>
        <authorList>
            <person name="Burns J.A."/>
            <person name="Paasch A."/>
            <person name="Narechania A."/>
            <person name="Kim E."/>
        </authorList>
    </citation>
    <scope>NUCLEOTIDE SEQUENCE [LARGE SCALE GENOMIC DNA]</scope>
    <source>
        <strain evidence="1 2">PLY_AMNH</strain>
    </source>
</reference>
<gene>
    <name evidence="1" type="ORF">CYMTET_15066</name>
</gene>
<evidence type="ECO:0000313" key="2">
    <source>
        <dbReference type="Proteomes" id="UP001190700"/>
    </source>
</evidence>
<dbReference type="PANTHER" id="PTHR45521">
    <property type="entry name" value="TSET COMPLEX MEMBER TSTF"/>
    <property type="match status" value="1"/>
</dbReference>
<accession>A0AAE0GFA2</accession>
<organism evidence="1 2">
    <name type="scientific">Cymbomonas tetramitiformis</name>
    <dbReference type="NCBI Taxonomy" id="36881"/>
    <lineage>
        <taxon>Eukaryota</taxon>
        <taxon>Viridiplantae</taxon>
        <taxon>Chlorophyta</taxon>
        <taxon>Pyramimonadophyceae</taxon>
        <taxon>Pyramimonadales</taxon>
        <taxon>Pyramimonadaceae</taxon>
        <taxon>Cymbomonas</taxon>
    </lineage>
</organism>
<dbReference type="InterPro" id="IPR053290">
    <property type="entry name" value="TSET_complex_member"/>
</dbReference>
<dbReference type="Proteomes" id="UP001190700">
    <property type="component" value="Unassembled WGS sequence"/>
</dbReference>
<evidence type="ECO:0000313" key="1">
    <source>
        <dbReference type="EMBL" id="KAK3276893.1"/>
    </source>
</evidence>
<keyword evidence="2" id="KW-1185">Reference proteome</keyword>
<proteinExistence type="predicted"/>
<comment type="caution">
    <text evidence="1">The sequence shown here is derived from an EMBL/GenBank/DDBJ whole genome shotgun (WGS) entry which is preliminary data.</text>
</comment>
<protein>
    <submittedName>
        <fullName evidence="1">Uncharacterized protein</fullName>
    </submittedName>
</protein>
<dbReference type="AlphaFoldDB" id="A0AAE0GFA2"/>
<name>A0AAE0GFA2_9CHLO</name>
<dbReference type="EMBL" id="LGRX02006327">
    <property type="protein sequence ID" value="KAK3276893.1"/>
    <property type="molecule type" value="Genomic_DNA"/>
</dbReference>